<name>A0A834Y7F5_APHGI</name>
<evidence type="ECO:0000313" key="2">
    <source>
        <dbReference type="Proteomes" id="UP000639338"/>
    </source>
</evidence>
<dbReference type="Gene3D" id="2.130.10.10">
    <property type="entry name" value="YVTN repeat-like/Quinoprotein amine dehydrogenase"/>
    <property type="match status" value="1"/>
</dbReference>
<organism evidence="1 2">
    <name type="scientific">Aphidius gifuensis</name>
    <name type="common">Parasitoid wasp</name>
    <dbReference type="NCBI Taxonomy" id="684658"/>
    <lineage>
        <taxon>Eukaryota</taxon>
        <taxon>Metazoa</taxon>
        <taxon>Ecdysozoa</taxon>
        <taxon>Arthropoda</taxon>
        <taxon>Hexapoda</taxon>
        <taxon>Insecta</taxon>
        <taxon>Pterygota</taxon>
        <taxon>Neoptera</taxon>
        <taxon>Endopterygota</taxon>
        <taxon>Hymenoptera</taxon>
        <taxon>Apocrita</taxon>
        <taxon>Ichneumonoidea</taxon>
        <taxon>Braconidae</taxon>
        <taxon>Aphidiinae</taxon>
        <taxon>Aphidius</taxon>
    </lineage>
</organism>
<dbReference type="InterPro" id="IPR036322">
    <property type="entry name" value="WD40_repeat_dom_sf"/>
</dbReference>
<keyword evidence="2" id="KW-1185">Reference proteome</keyword>
<protein>
    <submittedName>
        <fullName evidence="1">Uncharacterized protein</fullName>
    </submittedName>
</protein>
<dbReference type="SUPFAM" id="SSF50978">
    <property type="entry name" value="WD40 repeat-like"/>
    <property type="match status" value="1"/>
</dbReference>
<gene>
    <name evidence="1" type="ORF">HCN44_011027</name>
</gene>
<dbReference type="PANTHER" id="PTHR44099">
    <property type="entry name" value="RABCONNECTIN-3B, ISOFORM A"/>
    <property type="match status" value="1"/>
</dbReference>
<dbReference type="PANTHER" id="PTHR44099:SF4">
    <property type="entry name" value="RABCONNECTIN-3B, ISOFORM A"/>
    <property type="match status" value="1"/>
</dbReference>
<dbReference type="Proteomes" id="UP000639338">
    <property type="component" value="Unassembled WGS sequence"/>
</dbReference>
<dbReference type="InterPro" id="IPR049916">
    <property type="entry name" value="WDR72-like"/>
</dbReference>
<reference evidence="1 2" key="1">
    <citation type="submission" date="2020-08" db="EMBL/GenBank/DDBJ databases">
        <title>Aphidius gifuensis genome sequencing and assembly.</title>
        <authorList>
            <person name="Du Z."/>
        </authorList>
    </citation>
    <scope>NUCLEOTIDE SEQUENCE [LARGE SCALE GENOMIC DNA]</scope>
    <source>
        <strain evidence="1">YNYX2018</strain>
        <tissue evidence="1">Adults</tissue>
    </source>
</reference>
<sequence>MRNQKTTKNGRRYPIEIKVFCLGQRKRSTKAYKNLNSEMPFCIPSISTLERLSANILVDVRFNSIVLKALAKRASQLSFKDRHVVIMFDEVYTTMDFETNTGVYHLHSKQSDKSYNALQESSIGSDTITLVQHASCSPRSTPQRLPADLKQQWSILTPPPDILCTRTSTTTTTINEKSSLVNGRLIYNSKRSFSPQSAPTWCISCIYLSRDLKTLVTGCYNGQICLWQVDPATLKMTPRCLHVGHTVFIMCLSKASVVMEQNYIVSSSESSEMCAWDVVDS</sequence>
<dbReference type="AlphaFoldDB" id="A0A834Y7F5"/>
<dbReference type="GO" id="GO:0005737">
    <property type="term" value="C:cytoplasm"/>
    <property type="evidence" value="ECO:0007669"/>
    <property type="project" value="TreeGrafter"/>
</dbReference>
<comment type="caution">
    <text evidence="1">The sequence shown here is derived from an EMBL/GenBank/DDBJ whole genome shotgun (WGS) entry which is preliminary data.</text>
</comment>
<proteinExistence type="predicted"/>
<dbReference type="OrthoDB" id="338622at2759"/>
<dbReference type="InterPro" id="IPR015943">
    <property type="entry name" value="WD40/YVTN_repeat-like_dom_sf"/>
</dbReference>
<evidence type="ECO:0000313" key="1">
    <source>
        <dbReference type="EMBL" id="KAF7998619.1"/>
    </source>
</evidence>
<dbReference type="EMBL" id="JACMRX010000001">
    <property type="protein sequence ID" value="KAF7998619.1"/>
    <property type="molecule type" value="Genomic_DNA"/>
</dbReference>
<accession>A0A834Y7F5</accession>